<dbReference type="InterPro" id="IPR019734">
    <property type="entry name" value="TPR_rpt"/>
</dbReference>
<dbReference type="GO" id="GO:0003727">
    <property type="term" value="F:single-stranded RNA binding"/>
    <property type="evidence" value="ECO:0007669"/>
    <property type="project" value="TreeGrafter"/>
</dbReference>
<dbReference type="Pfam" id="PF23241">
    <property type="entry name" value="HAT_PRP39_C"/>
    <property type="match status" value="1"/>
</dbReference>
<keyword evidence="3" id="KW-0677">Repeat</keyword>
<keyword evidence="7" id="KW-1185">Reference proteome</keyword>
<dbReference type="EMBL" id="JALJOU010000085">
    <property type="protein sequence ID" value="KAK9822675.1"/>
    <property type="molecule type" value="Genomic_DNA"/>
</dbReference>
<dbReference type="AlphaFoldDB" id="A0AAW1QMD1"/>
<dbReference type="Proteomes" id="UP001445335">
    <property type="component" value="Unassembled WGS sequence"/>
</dbReference>
<evidence type="ECO:0000256" key="4">
    <source>
        <dbReference type="ARBA" id="ARBA00023187"/>
    </source>
</evidence>
<dbReference type="GO" id="GO:0003729">
    <property type="term" value="F:mRNA binding"/>
    <property type="evidence" value="ECO:0007669"/>
    <property type="project" value="InterPro"/>
</dbReference>
<evidence type="ECO:0000313" key="6">
    <source>
        <dbReference type="EMBL" id="KAK9822675.1"/>
    </source>
</evidence>
<dbReference type="SUPFAM" id="SSF48452">
    <property type="entry name" value="TPR-like"/>
    <property type="match status" value="2"/>
</dbReference>
<dbReference type="Gene3D" id="1.25.40.10">
    <property type="entry name" value="Tetratricopeptide repeat domain"/>
    <property type="match status" value="2"/>
</dbReference>
<dbReference type="SMART" id="SM00386">
    <property type="entry name" value="HAT"/>
    <property type="match status" value="9"/>
</dbReference>
<dbReference type="InterPro" id="IPR059164">
    <property type="entry name" value="HAT_PRP39_C"/>
</dbReference>
<gene>
    <name evidence="6" type="ORF">WJX81_007227</name>
</gene>
<dbReference type="InterPro" id="IPR011990">
    <property type="entry name" value="TPR-like_helical_dom_sf"/>
</dbReference>
<dbReference type="PANTHER" id="PTHR44917">
    <property type="entry name" value="PROTEIN HIGH CHLOROPHYLL FLUORESCENT 107"/>
    <property type="match status" value="1"/>
</dbReference>
<evidence type="ECO:0000256" key="2">
    <source>
        <dbReference type="ARBA" id="ARBA00022664"/>
    </source>
</evidence>
<evidence type="ECO:0008006" key="8">
    <source>
        <dbReference type="Google" id="ProtNLM"/>
    </source>
</evidence>
<name>A0AAW1QMD1_9CHLO</name>
<evidence type="ECO:0000313" key="7">
    <source>
        <dbReference type="Proteomes" id="UP001445335"/>
    </source>
</evidence>
<dbReference type="InterPro" id="IPR003107">
    <property type="entry name" value="HAT"/>
</dbReference>
<dbReference type="Pfam" id="PF14559">
    <property type="entry name" value="TPR_19"/>
    <property type="match status" value="1"/>
</dbReference>
<accession>A0AAW1QMD1</accession>
<comment type="subcellular location">
    <subcellularLocation>
        <location evidence="1">Nucleus</location>
    </subcellularLocation>
</comment>
<dbReference type="InterPro" id="IPR044624">
    <property type="entry name" value="Mbb1-like"/>
</dbReference>
<keyword evidence="2" id="KW-0507">mRNA processing</keyword>
<dbReference type="GO" id="GO:0006417">
    <property type="term" value="P:regulation of translation"/>
    <property type="evidence" value="ECO:0007669"/>
    <property type="project" value="TreeGrafter"/>
</dbReference>
<keyword evidence="4" id="KW-0508">mRNA splicing</keyword>
<dbReference type="SMART" id="SM00028">
    <property type="entry name" value="TPR"/>
    <property type="match status" value="7"/>
</dbReference>
<comment type="caution">
    <text evidence="6">The sequence shown here is derived from an EMBL/GenBank/DDBJ whole genome shotgun (WGS) entry which is preliminary data.</text>
</comment>
<dbReference type="Pfam" id="PF13432">
    <property type="entry name" value="TPR_16"/>
    <property type="match status" value="1"/>
</dbReference>
<protein>
    <recommendedName>
        <fullName evidence="8">PsbB mRNA maturation factor Mbb1</fullName>
    </recommendedName>
</protein>
<proteinExistence type="predicted"/>
<organism evidence="6 7">
    <name type="scientific">Elliptochloris bilobata</name>
    <dbReference type="NCBI Taxonomy" id="381761"/>
    <lineage>
        <taxon>Eukaryota</taxon>
        <taxon>Viridiplantae</taxon>
        <taxon>Chlorophyta</taxon>
        <taxon>core chlorophytes</taxon>
        <taxon>Trebouxiophyceae</taxon>
        <taxon>Trebouxiophyceae incertae sedis</taxon>
        <taxon>Elliptochloris clade</taxon>
        <taxon>Elliptochloris</taxon>
    </lineage>
</organism>
<sequence>MEEWWGEPAEAEARPRVAAPVETVSRPLKINLDLLLYRARQARRAAFLAGSLSAKLAHQREAEVLLRRCLSLDPTDGRGYVGLGKLLVQQRRSEEARKLYDEGTMATEGQNEYIWQAWATLEVREGNVAKARKLFDAAIVANGSHAAAWHGWGLLEKRQGNLLRARDLWMKGVRAAGERSSPHLYQALGVLAAEMGLMDEARRWFSQGTRRLLGAKSHALWHAWAEMEARQGEAGAVRFLLRKGLEANTRSRYVHLSWALWEKKQGQMGDARRLFERGCKLNPNDTALRQAWAVMEEECGNIDRARQLLQVASEKDPCDLYVWQSWGVLEARAGNLARARQLFQQGVWAQPANRNVSRVWQAWAVLEAADGNTHLARQLFKCAVKADPSSEPSWLAWARMEDAEGALQRADELRNFRMQERTELVLPANFAAGLDPAQQPEAPFHSILTMISDWLAKFDSMRSVAHRPPPSYLRQVDGAAQLEATKGSLVAELPPLEEMVRLDAAAAGLDLPEVPQWRGRL</sequence>
<evidence type="ECO:0000256" key="1">
    <source>
        <dbReference type="ARBA" id="ARBA00004123"/>
    </source>
</evidence>
<keyword evidence="5" id="KW-0539">Nucleus</keyword>
<reference evidence="6 7" key="1">
    <citation type="journal article" date="2024" name="Nat. Commun.">
        <title>Phylogenomics reveals the evolutionary origins of lichenization in chlorophyte algae.</title>
        <authorList>
            <person name="Puginier C."/>
            <person name="Libourel C."/>
            <person name="Otte J."/>
            <person name="Skaloud P."/>
            <person name="Haon M."/>
            <person name="Grisel S."/>
            <person name="Petersen M."/>
            <person name="Berrin J.G."/>
            <person name="Delaux P.M."/>
            <person name="Dal Grande F."/>
            <person name="Keller J."/>
        </authorList>
    </citation>
    <scope>NUCLEOTIDE SEQUENCE [LARGE SCALE GENOMIC DNA]</scope>
    <source>
        <strain evidence="6 7">SAG 245.80</strain>
    </source>
</reference>
<evidence type="ECO:0000256" key="5">
    <source>
        <dbReference type="ARBA" id="ARBA00023242"/>
    </source>
</evidence>
<evidence type="ECO:0000256" key="3">
    <source>
        <dbReference type="ARBA" id="ARBA00022737"/>
    </source>
</evidence>
<dbReference type="PANTHER" id="PTHR44917:SF1">
    <property type="entry name" value="PROTEIN HIGH CHLOROPHYLL FLUORESCENT 107"/>
    <property type="match status" value="1"/>
</dbReference>
<dbReference type="GO" id="GO:0006397">
    <property type="term" value="P:mRNA processing"/>
    <property type="evidence" value="ECO:0007669"/>
    <property type="project" value="InterPro"/>
</dbReference>